<evidence type="ECO:0000313" key="1">
    <source>
        <dbReference type="EMBL" id="KAI0498871.1"/>
    </source>
</evidence>
<proteinExistence type="predicted"/>
<reference evidence="1" key="1">
    <citation type="journal article" date="2022" name="Front. Genet.">
        <title>Chromosome-Scale Assembly of the Dendrobium nobile Genome Provides Insights Into the Molecular Mechanism of the Biosynthesis of the Medicinal Active Ingredient of Dendrobium.</title>
        <authorList>
            <person name="Xu Q."/>
            <person name="Niu S.-C."/>
            <person name="Li K.-L."/>
            <person name="Zheng P.-J."/>
            <person name="Zhang X.-J."/>
            <person name="Jia Y."/>
            <person name="Liu Y."/>
            <person name="Niu Y.-X."/>
            <person name="Yu L.-H."/>
            <person name="Chen D.-F."/>
            <person name="Zhang G.-Q."/>
        </authorList>
    </citation>
    <scope>NUCLEOTIDE SEQUENCE</scope>
    <source>
        <tissue evidence="1">Leaf</tissue>
    </source>
</reference>
<accession>A0A8T3ARY8</accession>
<gene>
    <name evidence="1" type="ORF">KFK09_019769</name>
</gene>
<evidence type="ECO:0000313" key="2">
    <source>
        <dbReference type="Proteomes" id="UP000829196"/>
    </source>
</evidence>
<dbReference type="Proteomes" id="UP000829196">
    <property type="component" value="Unassembled WGS sequence"/>
</dbReference>
<sequence>MIITISTGSAAEGEEREAVEIERRVGEASFLWWTETIPIPNPIEERPGLRVPKEVPLHPEAYQNQNLEHLLEKPLFFSASLIPISSLAAARYFPCHGSVSLHLSDY</sequence>
<keyword evidence="2" id="KW-1185">Reference proteome</keyword>
<organism evidence="1 2">
    <name type="scientific">Dendrobium nobile</name>
    <name type="common">Orchid</name>
    <dbReference type="NCBI Taxonomy" id="94219"/>
    <lineage>
        <taxon>Eukaryota</taxon>
        <taxon>Viridiplantae</taxon>
        <taxon>Streptophyta</taxon>
        <taxon>Embryophyta</taxon>
        <taxon>Tracheophyta</taxon>
        <taxon>Spermatophyta</taxon>
        <taxon>Magnoliopsida</taxon>
        <taxon>Liliopsida</taxon>
        <taxon>Asparagales</taxon>
        <taxon>Orchidaceae</taxon>
        <taxon>Epidendroideae</taxon>
        <taxon>Malaxideae</taxon>
        <taxon>Dendrobiinae</taxon>
        <taxon>Dendrobium</taxon>
    </lineage>
</organism>
<protein>
    <submittedName>
        <fullName evidence="1">Uncharacterized protein</fullName>
    </submittedName>
</protein>
<name>A0A8T3ARY8_DENNO</name>
<dbReference type="EMBL" id="JAGYWB010000014">
    <property type="protein sequence ID" value="KAI0498871.1"/>
    <property type="molecule type" value="Genomic_DNA"/>
</dbReference>
<dbReference type="AlphaFoldDB" id="A0A8T3ARY8"/>
<comment type="caution">
    <text evidence="1">The sequence shown here is derived from an EMBL/GenBank/DDBJ whole genome shotgun (WGS) entry which is preliminary data.</text>
</comment>